<accession>A0ABT2I4L9</accession>
<keyword evidence="1" id="KW-0472">Membrane</keyword>
<comment type="caution">
    <text evidence="3">The sequence shown here is derived from an EMBL/GenBank/DDBJ whole genome shotgun (WGS) entry which is preliminary data.</text>
</comment>
<gene>
    <name evidence="3" type="ORF">NZK81_09335</name>
</gene>
<reference evidence="3" key="1">
    <citation type="submission" date="2022-09" db="EMBL/GenBank/DDBJ databases">
        <title>Novosphingobium sp. Nov., a polycyclic aromatic hydrocarbon-degrading bacterium isolated form mangrove sediments in HongKong.</title>
        <authorList>
            <person name="Hu Z."/>
        </authorList>
    </citation>
    <scope>NUCLEOTIDE SEQUENCE</scope>
    <source>
        <strain evidence="3">HK4-1</strain>
    </source>
</reference>
<keyword evidence="1" id="KW-0812">Transmembrane</keyword>
<organism evidence="3 4">
    <name type="scientific">Novosphingobium mangrovi</name>
    <name type="common">ex Huang et al. 2023</name>
    <dbReference type="NCBI Taxonomy" id="2976432"/>
    <lineage>
        <taxon>Bacteria</taxon>
        <taxon>Pseudomonadati</taxon>
        <taxon>Pseudomonadota</taxon>
        <taxon>Alphaproteobacteria</taxon>
        <taxon>Sphingomonadales</taxon>
        <taxon>Sphingomonadaceae</taxon>
        <taxon>Novosphingobium</taxon>
    </lineage>
</organism>
<feature type="domain" description="Inner membrane protein YgaP-like transmembrane" evidence="2">
    <location>
        <begin position="3"/>
        <end position="62"/>
    </location>
</feature>
<evidence type="ECO:0000256" key="1">
    <source>
        <dbReference type="SAM" id="Phobius"/>
    </source>
</evidence>
<dbReference type="Proteomes" id="UP001165583">
    <property type="component" value="Unassembled WGS sequence"/>
</dbReference>
<sequence length="63" mass="6747">MFKVNVGSVDRALRIIVGLVLFALVFVGPKTPWGLIGVIPLVTGLLRSCPLYSMFGITTCKAP</sequence>
<evidence type="ECO:0000259" key="2">
    <source>
        <dbReference type="Pfam" id="PF11127"/>
    </source>
</evidence>
<evidence type="ECO:0000313" key="4">
    <source>
        <dbReference type="Proteomes" id="UP001165583"/>
    </source>
</evidence>
<dbReference type="EMBL" id="JANZXA010000005">
    <property type="protein sequence ID" value="MCT2399752.1"/>
    <property type="molecule type" value="Genomic_DNA"/>
</dbReference>
<keyword evidence="4" id="KW-1185">Reference proteome</keyword>
<proteinExistence type="predicted"/>
<keyword evidence="1" id="KW-1133">Transmembrane helix</keyword>
<dbReference type="Pfam" id="PF11127">
    <property type="entry name" value="YgaP-like_TM"/>
    <property type="match status" value="1"/>
</dbReference>
<dbReference type="InterPro" id="IPR021309">
    <property type="entry name" value="YgaP-like_TM"/>
</dbReference>
<evidence type="ECO:0000313" key="3">
    <source>
        <dbReference type="EMBL" id="MCT2399752.1"/>
    </source>
</evidence>
<feature type="transmembrane region" description="Helical" evidence="1">
    <location>
        <begin position="35"/>
        <end position="55"/>
    </location>
</feature>
<name>A0ABT2I4L9_9SPHN</name>
<dbReference type="RefSeq" id="WP_260045854.1">
    <property type="nucleotide sequence ID" value="NZ_JANZXA010000005.1"/>
</dbReference>
<protein>
    <submittedName>
        <fullName evidence="3">DUF2892 domain-containing protein</fullName>
    </submittedName>
</protein>
<feature type="transmembrane region" description="Helical" evidence="1">
    <location>
        <begin position="12"/>
        <end position="29"/>
    </location>
</feature>